<dbReference type="PROSITE" id="PS50943">
    <property type="entry name" value="HTH_CROC1"/>
    <property type="match status" value="1"/>
</dbReference>
<evidence type="ECO:0000256" key="3">
    <source>
        <dbReference type="ARBA" id="ARBA00023163"/>
    </source>
</evidence>
<name>A0A1M4YMX7_9FIRM</name>
<dbReference type="InterPro" id="IPR001387">
    <property type="entry name" value="Cro/C1-type_HTH"/>
</dbReference>
<dbReference type="InterPro" id="IPR010982">
    <property type="entry name" value="Lambda_DNA-bd_dom_sf"/>
</dbReference>
<dbReference type="EMBL" id="FQUG01000006">
    <property type="protein sequence ID" value="SHF07140.1"/>
    <property type="molecule type" value="Genomic_DNA"/>
</dbReference>
<dbReference type="CDD" id="cd00093">
    <property type="entry name" value="HTH_XRE"/>
    <property type="match status" value="1"/>
</dbReference>
<evidence type="ECO:0000256" key="1">
    <source>
        <dbReference type="ARBA" id="ARBA00023015"/>
    </source>
</evidence>
<keyword evidence="1" id="KW-0805">Transcription regulation</keyword>
<feature type="domain" description="HTH cro/C1-type" evidence="4">
    <location>
        <begin position="47"/>
        <end position="83"/>
    </location>
</feature>
<evidence type="ECO:0000313" key="6">
    <source>
        <dbReference type="Proteomes" id="UP000184404"/>
    </source>
</evidence>
<dbReference type="SMART" id="SM00530">
    <property type="entry name" value="HTH_XRE"/>
    <property type="match status" value="1"/>
</dbReference>
<dbReference type="STRING" id="1123243.SAMN02745190_01815"/>
<dbReference type="Proteomes" id="UP000184404">
    <property type="component" value="Unassembled WGS sequence"/>
</dbReference>
<evidence type="ECO:0000259" key="4">
    <source>
        <dbReference type="PROSITE" id="PS50943"/>
    </source>
</evidence>
<dbReference type="Pfam" id="PF01381">
    <property type="entry name" value="HTH_3"/>
    <property type="match status" value="1"/>
</dbReference>
<protein>
    <submittedName>
        <fullName evidence="5">Putative transcriptional regulator</fullName>
    </submittedName>
</protein>
<dbReference type="AlphaFoldDB" id="A0A1M4YMX7"/>
<reference evidence="5 6" key="1">
    <citation type="submission" date="2016-11" db="EMBL/GenBank/DDBJ databases">
        <authorList>
            <person name="Jaros S."/>
            <person name="Januszkiewicz K."/>
            <person name="Wedrychowicz H."/>
        </authorList>
    </citation>
    <scope>NUCLEOTIDE SEQUENCE [LARGE SCALE GENOMIC DNA]</scope>
    <source>
        <strain evidence="5 6">DSM 10502</strain>
    </source>
</reference>
<dbReference type="Gene3D" id="1.10.260.40">
    <property type="entry name" value="lambda repressor-like DNA-binding domains"/>
    <property type="match status" value="1"/>
</dbReference>
<keyword evidence="2" id="KW-0238">DNA-binding</keyword>
<sequence length="103" mass="11454">MSKAYDMISASLNEIIDDVEKTNGANLKQTVLIIEVDEVKTFTPSEIKAIRLQNNLTQNLMAKFLCVSKKTVEAWESGKNKPNGPSSRLLELLARKAISPIYS</sequence>
<dbReference type="InterPro" id="IPR052359">
    <property type="entry name" value="HTH-type_reg/antitoxin"/>
</dbReference>
<dbReference type="PANTHER" id="PTHR36511">
    <property type="entry name" value="MERR FAMILY BACTERIAL REGULATORY PROTEIN"/>
    <property type="match status" value="1"/>
</dbReference>
<dbReference type="GO" id="GO:0003677">
    <property type="term" value="F:DNA binding"/>
    <property type="evidence" value="ECO:0007669"/>
    <property type="project" value="UniProtKB-KW"/>
</dbReference>
<gene>
    <name evidence="5" type="ORF">SAMN02745190_01815</name>
</gene>
<keyword evidence="3" id="KW-0804">Transcription</keyword>
<accession>A0A1M4YMX7</accession>
<organism evidence="5 6">
    <name type="scientific">Schwartzia succinivorans DSM 10502</name>
    <dbReference type="NCBI Taxonomy" id="1123243"/>
    <lineage>
        <taxon>Bacteria</taxon>
        <taxon>Bacillati</taxon>
        <taxon>Bacillota</taxon>
        <taxon>Negativicutes</taxon>
        <taxon>Selenomonadales</taxon>
        <taxon>Selenomonadaceae</taxon>
        <taxon>Schwartzia</taxon>
    </lineage>
</organism>
<dbReference type="SUPFAM" id="SSF47413">
    <property type="entry name" value="lambda repressor-like DNA-binding domains"/>
    <property type="match status" value="1"/>
</dbReference>
<keyword evidence="6" id="KW-1185">Reference proteome</keyword>
<dbReference type="OrthoDB" id="9813152at2"/>
<dbReference type="RefSeq" id="WP_072935882.1">
    <property type="nucleotide sequence ID" value="NZ_FQUG01000006.1"/>
</dbReference>
<evidence type="ECO:0000256" key="2">
    <source>
        <dbReference type="ARBA" id="ARBA00023125"/>
    </source>
</evidence>
<proteinExistence type="predicted"/>
<dbReference type="PANTHER" id="PTHR36511:SF4">
    <property type="entry name" value="ANTITOXIN MQSA"/>
    <property type="match status" value="1"/>
</dbReference>
<evidence type="ECO:0000313" key="5">
    <source>
        <dbReference type="EMBL" id="SHF07140.1"/>
    </source>
</evidence>